<evidence type="ECO:0000256" key="4">
    <source>
        <dbReference type="ARBA" id="ARBA00016202"/>
    </source>
</evidence>
<keyword evidence="7" id="KW-0653">Protein transport</keyword>
<feature type="transmembrane region" description="Helical" evidence="13">
    <location>
        <begin position="6"/>
        <end position="25"/>
    </location>
</feature>
<evidence type="ECO:0000256" key="11">
    <source>
        <dbReference type="ARBA" id="ARBA00023237"/>
    </source>
</evidence>
<evidence type="ECO:0000256" key="12">
    <source>
        <dbReference type="ARBA" id="ARBA00023288"/>
    </source>
</evidence>
<evidence type="ECO:0000256" key="7">
    <source>
        <dbReference type="ARBA" id="ARBA00022927"/>
    </source>
</evidence>
<keyword evidence="10" id="KW-0143">Chaperone</keyword>
<sequence precursor="true">MICVLYYHFFGIIFFLEILLSSCTFHEPVKKYGLTNMSPEWHKHQKLIQSITQYQIRGVLCWFSDDKKGSAHFNWYQKSPDHYRLLLTNPLGVTIFQINQEDKSTYLICKLSGCPIHGDEGNMIFKITGMNIPLENFHQWIMGLPGNGTTFSIDEQSHLNEVIFNNNGHYCRILLLEYRSRNNLPPMPSRIELHQGHKHIMLYVDG</sequence>
<evidence type="ECO:0000256" key="5">
    <source>
        <dbReference type="ARBA" id="ARBA00022448"/>
    </source>
</evidence>
<dbReference type="Gene3D" id="2.50.20.10">
    <property type="entry name" value="Lipoprotein localisation LolA/LolB/LppX"/>
    <property type="match status" value="1"/>
</dbReference>
<dbReference type="Proteomes" id="UP000294364">
    <property type="component" value="Chromosome"/>
</dbReference>
<evidence type="ECO:0000256" key="8">
    <source>
        <dbReference type="ARBA" id="ARBA00023136"/>
    </source>
</evidence>
<evidence type="ECO:0000256" key="1">
    <source>
        <dbReference type="ARBA" id="ARBA00004459"/>
    </source>
</evidence>
<keyword evidence="5" id="KW-0813">Transport</keyword>
<name>A0A451D019_9GAMM</name>
<evidence type="ECO:0000256" key="10">
    <source>
        <dbReference type="ARBA" id="ARBA00023186"/>
    </source>
</evidence>
<dbReference type="GO" id="GO:0009279">
    <property type="term" value="C:cell outer membrane"/>
    <property type="evidence" value="ECO:0007669"/>
    <property type="project" value="UniProtKB-SubCell"/>
</dbReference>
<evidence type="ECO:0000313" key="15">
    <source>
        <dbReference type="Proteomes" id="UP000294364"/>
    </source>
</evidence>
<dbReference type="EMBL" id="LR217698">
    <property type="protein sequence ID" value="VFP78768.1"/>
    <property type="molecule type" value="Genomic_DNA"/>
</dbReference>
<evidence type="ECO:0000256" key="9">
    <source>
        <dbReference type="ARBA" id="ARBA00023139"/>
    </source>
</evidence>
<keyword evidence="8 13" id="KW-0472">Membrane</keyword>
<keyword evidence="6" id="KW-0732">Signal</keyword>
<comment type="subcellular location">
    <subcellularLocation>
        <location evidence="1">Cell outer membrane</location>
        <topology evidence="1">Lipid-anchor</topology>
    </subcellularLocation>
</comment>
<protein>
    <recommendedName>
        <fullName evidence="4">Outer-membrane lipoprotein LolB</fullName>
    </recommendedName>
</protein>
<reference evidence="14 15" key="1">
    <citation type="submission" date="2019-02" db="EMBL/GenBank/DDBJ databases">
        <authorList>
            <person name="Manzano-Marin A."/>
            <person name="Manzano-Marin A."/>
        </authorList>
    </citation>
    <scope>NUCLEOTIDE SEQUENCE [LARGE SCALE GENOMIC DNA]</scope>
    <source>
        <strain evidence="14 15">ErCicurtihirsuta</strain>
    </source>
</reference>
<dbReference type="AlphaFoldDB" id="A0A451D019"/>
<keyword evidence="12 14" id="KW-0449">Lipoprotein</keyword>
<keyword evidence="13" id="KW-1133">Transmembrane helix</keyword>
<comment type="similarity">
    <text evidence="2">Belongs to the LolB family.</text>
</comment>
<evidence type="ECO:0000256" key="2">
    <source>
        <dbReference type="ARBA" id="ARBA00009696"/>
    </source>
</evidence>
<dbReference type="NCBIfam" id="TIGR00548">
    <property type="entry name" value="lolB"/>
    <property type="match status" value="1"/>
</dbReference>
<evidence type="ECO:0000313" key="14">
    <source>
        <dbReference type="EMBL" id="VFP78768.1"/>
    </source>
</evidence>
<dbReference type="SUPFAM" id="SSF89392">
    <property type="entry name" value="Prokaryotic lipoproteins and lipoprotein localization factors"/>
    <property type="match status" value="1"/>
</dbReference>
<dbReference type="CDD" id="cd16326">
    <property type="entry name" value="LolB"/>
    <property type="match status" value="1"/>
</dbReference>
<keyword evidence="9" id="KW-0564">Palmitate</keyword>
<keyword evidence="11" id="KW-0998">Cell outer membrane</keyword>
<comment type="subunit">
    <text evidence="3">Monomer.</text>
</comment>
<dbReference type="InterPro" id="IPR029046">
    <property type="entry name" value="LolA/LolB/LppX"/>
</dbReference>
<dbReference type="GO" id="GO:0015031">
    <property type="term" value="P:protein transport"/>
    <property type="evidence" value="ECO:0007669"/>
    <property type="project" value="UniProtKB-KW"/>
</dbReference>
<proteinExistence type="inferred from homology"/>
<evidence type="ECO:0000256" key="13">
    <source>
        <dbReference type="SAM" id="Phobius"/>
    </source>
</evidence>
<dbReference type="Pfam" id="PF03550">
    <property type="entry name" value="LolB"/>
    <property type="match status" value="1"/>
</dbReference>
<evidence type="ECO:0000256" key="3">
    <source>
        <dbReference type="ARBA" id="ARBA00011245"/>
    </source>
</evidence>
<keyword evidence="13" id="KW-0812">Transmembrane</keyword>
<organism evidence="14 15">
    <name type="scientific">Candidatus Erwinia haradaeae</name>
    <dbReference type="NCBI Taxonomy" id="1922217"/>
    <lineage>
        <taxon>Bacteria</taxon>
        <taxon>Pseudomonadati</taxon>
        <taxon>Pseudomonadota</taxon>
        <taxon>Gammaproteobacteria</taxon>
        <taxon>Enterobacterales</taxon>
        <taxon>Erwiniaceae</taxon>
        <taxon>Erwinia</taxon>
    </lineage>
</organism>
<gene>
    <name evidence="14" type="primary">lolB</name>
    <name evidence="14" type="ORF">ERCICURT3053_398</name>
</gene>
<evidence type="ECO:0000256" key="6">
    <source>
        <dbReference type="ARBA" id="ARBA00022729"/>
    </source>
</evidence>
<accession>A0A451D019</accession>
<dbReference type="InterPro" id="IPR004565">
    <property type="entry name" value="OM_lipoprot_LolB"/>
</dbReference>